<protein>
    <submittedName>
        <fullName evidence="2">Uncharacterized protein</fullName>
    </submittedName>
</protein>
<dbReference type="Pfam" id="PF14009">
    <property type="entry name" value="PADRE"/>
    <property type="match status" value="1"/>
</dbReference>
<gene>
    <name evidence="2" type="ORF">B296_00004580</name>
</gene>
<dbReference type="Proteomes" id="UP000287651">
    <property type="component" value="Unassembled WGS sequence"/>
</dbReference>
<dbReference type="PANTHER" id="PTHR33052">
    <property type="entry name" value="DUF4228 DOMAIN PROTEIN-RELATED"/>
    <property type="match status" value="1"/>
</dbReference>
<dbReference type="InterPro" id="IPR025322">
    <property type="entry name" value="PADRE_dom"/>
</dbReference>
<comment type="caution">
    <text evidence="2">The sequence shown here is derived from an EMBL/GenBank/DDBJ whole genome shotgun (WGS) entry which is preliminary data.</text>
</comment>
<proteinExistence type="predicted"/>
<dbReference type="EMBL" id="AMZH03002291">
    <property type="protein sequence ID" value="RRT76096.1"/>
    <property type="molecule type" value="Genomic_DNA"/>
</dbReference>
<organism evidence="2 3">
    <name type="scientific">Ensete ventricosum</name>
    <name type="common">Abyssinian banana</name>
    <name type="synonym">Musa ensete</name>
    <dbReference type="NCBI Taxonomy" id="4639"/>
    <lineage>
        <taxon>Eukaryota</taxon>
        <taxon>Viridiplantae</taxon>
        <taxon>Streptophyta</taxon>
        <taxon>Embryophyta</taxon>
        <taxon>Tracheophyta</taxon>
        <taxon>Spermatophyta</taxon>
        <taxon>Magnoliopsida</taxon>
        <taxon>Liliopsida</taxon>
        <taxon>Zingiberales</taxon>
        <taxon>Musaceae</taxon>
        <taxon>Ensete</taxon>
    </lineage>
</organism>
<sequence length="270" mass="29213">MYARSQRCNAAGGAMYGGATIIYRRAFVSFRPPAKACHGNFVEIPTVNVTPPAVHIESGCRTRATRRIDRRVTRPLHKLAASLSCYAAAVVVDGTAKVVLPDGGLREYKRPVTAAHALGKDAACFFVCDADAMEFDAFVSAVSAEHELRPGKLYFVLPRTMLKYPLRAEDVAALALKASDAFMGAAGRGAPAPLVFALEPEDGTGSERRVQEEKRKRVKKSSAPPPLVFALEQEDATGNERRVQDEKGKRVKRAGGGSRKFTPDLSVIPE</sequence>
<reference evidence="2 3" key="1">
    <citation type="journal article" date="2014" name="Agronomy (Basel)">
        <title>A Draft Genome Sequence for Ensete ventricosum, the Drought-Tolerant Tree Against Hunger.</title>
        <authorList>
            <person name="Harrison J."/>
            <person name="Moore K.A."/>
            <person name="Paszkiewicz K."/>
            <person name="Jones T."/>
            <person name="Grant M."/>
            <person name="Ambacheew D."/>
            <person name="Muzemil S."/>
            <person name="Studholme D.J."/>
        </authorList>
    </citation>
    <scope>NUCLEOTIDE SEQUENCE [LARGE SCALE GENOMIC DNA]</scope>
</reference>
<name>A0A427AIS6_ENSVE</name>
<feature type="region of interest" description="Disordered" evidence="1">
    <location>
        <begin position="198"/>
        <end position="270"/>
    </location>
</feature>
<evidence type="ECO:0000313" key="3">
    <source>
        <dbReference type="Proteomes" id="UP000287651"/>
    </source>
</evidence>
<dbReference type="AlphaFoldDB" id="A0A427AIS6"/>
<evidence type="ECO:0000313" key="2">
    <source>
        <dbReference type="EMBL" id="RRT76096.1"/>
    </source>
</evidence>
<accession>A0A427AIS6</accession>
<evidence type="ECO:0000256" key="1">
    <source>
        <dbReference type="SAM" id="MobiDB-lite"/>
    </source>
</evidence>
<feature type="compositionally biased region" description="Basic and acidic residues" evidence="1">
    <location>
        <begin position="238"/>
        <end position="248"/>
    </location>
</feature>
<feature type="compositionally biased region" description="Basic and acidic residues" evidence="1">
    <location>
        <begin position="205"/>
        <end position="215"/>
    </location>
</feature>